<keyword evidence="15" id="KW-0443">Lipid metabolism</keyword>
<comment type="subcellular location">
    <subcellularLocation>
        <location evidence="15">Endoplasmic reticulum membrane</location>
        <topology evidence="15">Multi-pass membrane protein</topology>
    </subcellularLocation>
</comment>
<keyword evidence="15" id="KW-1133">Transmembrane helix</keyword>
<comment type="caution">
    <text evidence="15">Lacks conserved residue(s) required for the propagation of feature annotation.</text>
</comment>
<evidence type="ECO:0000256" key="5">
    <source>
        <dbReference type="ARBA" id="ARBA00022563"/>
    </source>
</evidence>
<protein>
    <recommendedName>
        <fullName evidence="13 15">Multifunctional fusion protein</fullName>
    </recommendedName>
    <domain>
        <recommendedName>
            <fullName evidence="15">CDP-diacylglycerol--serine O-phosphatidyltransferase</fullName>
            <ecNumber evidence="15">2.7.8.8</ecNumber>
        </recommendedName>
        <alternativeName>
            <fullName evidence="15">Phosphatidylserine synthase</fullName>
        </alternativeName>
    </domain>
    <domain>
        <recommendedName>
            <fullName evidence="13">S-adenosylmethionine synthase</fullName>
            <ecNumber evidence="13">2.5.1.6</ecNumber>
        </recommendedName>
    </domain>
</protein>
<feature type="transmembrane region" description="Helical" evidence="15">
    <location>
        <begin position="202"/>
        <end position="219"/>
    </location>
</feature>
<evidence type="ECO:0000256" key="7">
    <source>
        <dbReference type="ARBA" id="ARBA00022723"/>
    </source>
</evidence>
<dbReference type="InterPro" id="IPR022636">
    <property type="entry name" value="S-AdoMet_synthetase_sfam"/>
</dbReference>
<comment type="cofactor">
    <cofactor evidence="2">
        <name>Mg(2+)</name>
        <dbReference type="ChEBI" id="CHEBI:18420"/>
    </cofactor>
</comment>
<evidence type="ECO:0000256" key="8">
    <source>
        <dbReference type="ARBA" id="ARBA00022741"/>
    </source>
</evidence>
<comment type="catalytic activity">
    <reaction evidence="13">
        <text>L-methionine + ATP + H2O = S-adenosyl-L-methionine + phosphate + diphosphate</text>
        <dbReference type="Rhea" id="RHEA:21080"/>
        <dbReference type="ChEBI" id="CHEBI:15377"/>
        <dbReference type="ChEBI" id="CHEBI:30616"/>
        <dbReference type="ChEBI" id="CHEBI:33019"/>
        <dbReference type="ChEBI" id="CHEBI:43474"/>
        <dbReference type="ChEBI" id="CHEBI:57844"/>
        <dbReference type="ChEBI" id="CHEBI:59789"/>
        <dbReference type="EC" id="2.5.1.6"/>
    </reaction>
</comment>
<evidence type="ECO:0000256" key="13">
    <source>
        <dbReference type="RuleBase" id="RU000541"/>
    </source>
</evidence>
<dbReference type="Pfam" id="PF02772">
    <property type="entry name" value="S-AdoMet_synt_M"/>
    <property type="match status" value="1"/>
</dbReference>
<evidence type="ECO:0000259" key="16">
    <source>
        <dbReference type="Pfam" id="PF00438"/>
    </source>
</evidence>
<dbReference type="PANTHER" id="PTHR11964">
    <property type="entry name" value="S-ADENOSYLMETHIONINE SYNTHETASE"/>
    <property type="match status" value="1"/>
</dbReference>
<dbReference type="EC" id="2.7.8.8" evidence="15"/>
<evidence type="ECO:0000256" key="6">
    <source>
        <dbReference type="ARBA" id="ARBA00022679"/>
    </source>
</evidence>
<dbReference type="CDD" id="cd18079">
    <property type="entry name" value="S-AdoMet_synt"/>
    <property type="match status" value="1"/>
</dbReference>
<evidence type="ECO:0000256" key="10">
    <source>
        <dbReference type="ARBA" id="ARBA00022842"/>
    </source>
</evidence>
<name>A0ABR2Z0K2_9CHLO</name>
<accession>A0ABR2Z0K2</accession>
<evidence type="ECO:0000256" key="3">
    <source>
        <dbReference type="ARBA" id="ARBA00005224"/>
    </source>
</evidence>
<feature type="transmembrane region" description="Helical" evidence="15">
    <location>
        <begin position="231"/>
        <end position="250"/>
    </location>
</feature>
<comment type="pathway">
    <text evidence="15">Phospholipid metabolism; phosphatidylethanolamine biosynthesis; phosphatidylethanolamine from CDP-diacylglycerol: step 1/2.</text>
</comment>
<evidence type="ECO:0000259" key="17">
    <source>
        <dbReference type="Pfam" id="PF02772"/>
    </source>
</evidence>
<comment type="function">
    <text evidence="15">Catalyzes a base-exchange reaction in which the polar head group of phosphatidylethanolamine (PE) is replaced by L-serine.</text>
</comment>
<comment type="caution">
    <text evidence="19">The sequence shown here is derived from an EMBL/GenBank/DDBJ whole genome shotgun (WGS) entry which is preliminary data.</text>
</comment>
<evidence type="ECO:0000256" key="11">
    <source>
        <dbReference type="ARBA" id="ARBA00022958"/>
    </source>
</evidence>
<dbReference type="HAMAP" id="MF_00086">
    <property type="entry name" value="S_AdoMet_synth1"/>
    <property type="match status" value="1"/>
</dbReference>
<comment type="cofactor">
    <cofactor evidence="13">
        <name>K(+)</name>
        <dbReference type="ChEBI" id="CHEBI:29103"/>
    </cofactor>
    <text evidence="13">Binds 1 potassium ion per subunit. The potassium ion interacts primarily with the substrate.</text>
</comment>
<dbReference type="EC" id="2.5.1.6" evidence="13"/>
<evidence type="ECO:0000256" key="14">
    <source>
        <dbReference type="RuleBase" id="RU004462"/>
    </source>
</evidence>
<feature type="transmembrane region" description="Helical" evidence="15">
    <location>
        <begin position="37"/>
        <end position="57"/>
    </location>
</feature>
<keyword evidence="15" id="KW-0256">Endoplasmic reticulum</keyword>
<feature type="transmembrane region" description="Helical" evidence="15">
    <location>
        <begin position="111"/>
        <end position="132"/>
    </location>
</feature>
<keyword evidence="8 13" id="KW-0547">Nucleotide-binding</keyword>
<keyword evidence="15" id="KW-1208">Phospholipid metabolism</keyword>
<evidence type="ECO:0000256" key="12">
    <source>
        <dbReference type="ARBA" id="ARBA00023285"/>
    </source>
</evidence>
<comment type="cofactor">
    <cofactor evidence="13">
        <name>Mn(2+)</name>
        <dbReference type="ChEBI" id="CHEBI:29035"/>
    </cofactor>
    <cofactor evidence="13">
        <name>Mg(2+)</name>
        <dbReference type="ChEBI" id="CHEBI:18420"/>
    </cofactor>
    <cofactor evidence="13">
        <name>Co(2+)</name>
        <dbReference type="ChEBI" id="CHEBI:48828"/>
    </cofactor>
    <text evidence="13">Binds 2 divalent ions per subunit. The metal ions interact primarily with the substrate. Can utilize magnesium, manganese or cobalt (in vitro).</text>
</comment>
<proteinExistence type="inferred from homology"/>
<feature type="domain" description="S-adenosylmethionine synthetase central" evidence="17">
    <location>
        <begin position="558"/>
        <end position="679"/>
    </location>
</feature>
<evidence type="ECO:0000256" key="4">
    <source>
        <dbReference type="ARBA" id="ARBA00009685"/>
    </source>
</evidence>
<keyword evidence="7 13" id="KW-0479">Metal-binding</keyword>
<dbReference type="Pfam" id="PF00438">
    <property type="entry name" value="S-AdoMet_synt_N"/>
    <property type="match status" value="1"/>
</dbReference>
<keyword evidence="15" id="KW-0594">Phospholipid biosynthesis</keyword>
<keyword evidence="15" id="KW-0812">Transmembrane</keyword>
<dbReference type="SUPFAM" id="SSF55973">
    <property type="entry name" value="S-adenosylmethionine synthetase"/>
    <property type="match status" value="3"/>
</dbReference>
<keyword evidence="12" id="KW-0170">Cobalt</keyword>
<evidence type="ECO:0000256" key="2">
    <source>
        <dbReference type="ARBA" id="ARBA00001946"/>
    </source>
</evidence>
<dbReference type="EMBL" id="JALJOT010000002">
    <property type="protein sequence ID" value="KAK9917200.1"/>
    <property type="molecule type" value="Genomic_DNA"/>
</dbReference>
<comment type="function">
    <text evidence="13">Catalyzes the formation of S-adenosylmethionine from methionine and ATP.</text>
</comment>
<evidence type="ECO:0000256" key="15">
    <source>
        <dbReference type="RuleBase" id="RU368094"/>
    </source>
</evidence>
<dbReference type="InterPro" id="IPR004277">
    <property type="entry name" value="PSS"/>
</dbReference>
<comment type="cofactor">
    <cofactor evidence="1">
        <name>Co(2+)</name>
        <dbReference type="ChEBI" id="CHEBI:48828"/>
    </cofactor>
</comment>
<sequence>MDATMDNTARKRRTASRQASRELLHPALEYLDPTTKFLYTPHTITGLLFGVVVLVYFSRAFNPPNISPDPLQAERVAYFNVKHGITAGCLVFLGYSLMQGPSTSMVRPHPAIWRIMHGMIVIYLLGLVFLLFQDVDNARQLLKHLYPDLGVDITERAYGGDCRLYIEGQGINWPVIKATLFDEFVVAHTVGWWCKALVIRDWALLWVLSIGFELMELTFQHMLPNFNECWWDSWILDVAVCNLLGIYMGMKTVRWFGSRTYDWSGLSQQKTVMDKAKRSLLQFSPHSWDDFDWHLTSSPMRCIHCLFPVVLILLMEVNAFFLKYVLWIPPLNPLNTYRLILLFLGALPATKEYYEFIESEESDIFNKLGPFAWLATAVALAETLLCMKFGAGMFPKPWPPRERLRRPAPQPTSGNGIFCGLRPSLHERRHEYRTSLSKMGDIETFLFTSESVNEGHPDKLADQVSDAVLDACLEQDPYAKVACETATKTNMVMIFGEITTSAKVDYEKVVRDTCREIGFISDDVGLDADKCKVLVHIEEQSPDIGQGVHGLGTKTLEEIGAGDQGHMFGYATDETPELMPLTHVLATQLGFRLTEVRKNGTVGWLRPDGKTQVTVEYKKEGGALTPIRVHTILISTQHSPDVTNDKIHADLMEHVIKPVVPEKYLDDKTIFHLNPSGRFVIGGPHGDAGLTGRKIIIDTYGGWGAHGGGAFSGKDPTKVDRSGAYIARQAAKSIVGSGLARRAIVQVSYAIGVALPLSVHVDTYGTGTIPDKEILAAVLKNFDFRPGMIARNLDLNRARYKKTAAYGHFGREPTSDFTWEKVIDLKAKA</sequence>
<keyword evidence="15" id="KW-0472">Membrane</keyword>
<comment type="similarity">
    <text evidence="15">Belongs to the CDP-alcohol phosphatidyltransferase class-I family.</text>
</comment>
<evidence type="ECO:0000256" key="9">
    <source>
        <dbReference type="ARBA" id="ARBA00022840"/>
    </source>
</evidence>
<evidence type="ECO:0000313" key="20">
    <source>
        <dbReference type="Proteomes" id="UP001491310"/>
    </source>
</evidence>
<evidence type="ECO:0000313" key="19">
    <source>
        <dbReference type="EMBL" id="KAK9917200.1"/>
    </source>
</evidence>
<reference evidence="19 20" key="1">
    <citation type="journal article" date="2024" name="Nat. Commun.">
        <title>Phylogenomics reveals the evolutionary origins of lichenization in chlorophyte algae.</title>
        <authorList>
            <person name="Puginier C."/>
            <person name="Libourel C."/>
            <person name="Otte J."/>
            <person name="Skaloud P."/>
            <person name="Haon M."/>
            <person name="Grisel S."/>
            <person name="Petersen M."/>
            <person name="Berrin J.G."/>
            <person name="Delaux P.M."/>
            <person name="Dal Grande F."/>
            <person name="Keller J."/>
        </authorList>
    </citation>
    <scope>NUCLEOTIDE SEQUENCE [LARGE SCALE GENOMIC DNA]</scope>
    <source>
        <strain evidence="19 20">SAG 216-7</strain>
    </source>
</reference>
<feature type="domain" description="S-adenosylmethionine synthetase C-terminal" evidence="18">
    <location>
        <begin position="681"/>
        <end position="821"/>
    </location>
</feature>
<gene>
    <name evidence="19" type="ORF">WJX75_001806</name>
</gene>
<feature type="transmembrane region" description="Helical" evidence="15">
    <location>
        <begin position="305"/>
        <end position="327"/>
    </location>
</feature>
<dbReference type="NCBIfam" id="TIGR01034">
    <property type="entry name" value="metK"/>
    <property type="match status" value="1"/>
</dbReference>
<dbReference type="PROSITE" id="PS00376">
    <property type="entry name" value="ADOMET_SYNTHASE_1"/>
    <property type="match status" value="1"/>
</dbReference>
<evidence type="ECO:0000256" key="1">
    <source>
        <dbReference type="ARBA" id="ARBA00001941"/>
    </source>
</evidence>
<keyword evidence="15" id="KW-0444">Lipid biosynthesis</keyword>
<evidence type="ECO:0000259" key="18">
    <source>
        <dbReference type="Pfam" id="PF02773"/>
    </source>
</evidence>
<dbReference type="InterPro" id="IPR002133">
    <property type="entry name" value="S-AdoMet_synthetase"/>
</dbReference>
<keyword evidence="9 13" id="KW-0067">ATP-binding</keyword>
<keyword evidence="10 13" id="KW-0460">Magnesium</keyword>
<comment type="catalytic activity">
    <reaction evidence="15">
        <text>a CDP-1,2-diacyl-sn-glycerol + L-serine = a 1,2-diacyl-sn-glycero-3-phospho-L-serine + CMP + H(+)</text>
        <dbReference type="Rhea" id="RHEA:16913"/>
        <dbReference type="ChEBI" id="CHEBI:15378"/>
        <dbReference type="ChEBI" id="CHEBI:33384"/>
        <dbReference type="ChEBI" id="CHEBI:57262"/>
        <dbReference type="ChEBI" id="CHEBI:58332"/>
        <dbReference type="ChEBI" id="CHEBI:60377"/>
        <dbReference type="EC" id="2.7.8.8"/>
    </reaction>
</comment>
<comment type="pathway">
    <text evidence="3 13">Amino-acid biosynthesis; S-adenosyl-L-methionine biosynthesis; S-adenosyl-L-methionine from L-methionine: step 1/1.</text>
</comment>
<dbReference type="Proteomes" id="UP001491310">
    <property type="component" value="Unassembled WGS sequence"/>
</dbReference>
<dbReference type="Pfam" id="PF03034">
    <property type="entry name" value="PSS"/>
    <property type="match status" value="1"/>
</dbReference>
<dbReference type="Pfam" id="PF02773">
    <property type="entry name" value="S-AdoMet_synt_C"/>
    <property type="match status" value="1"/>
</dbReference>
<dbReference type="InterPro" id="IPR022628">
    <property type="entry name" value="S-AdoMet_synt_N"/>
</dbReference>
<dbReference type="Gene3D" id="3.30.300.10">
    <property type="match status" value="3"/>
</dbReference>
<keyword evidence="5 13" id="KW-0554">One-carbon metabolism</keyword>
<dbReference type="PROSITE" id="PS00377">
    <property type="entry name" value="ADOMET_SYNTHASE_2"/>
    <property type="match status" value="1"/>
</dbReference>
<dbReference type="InterPro" id="IPR022629">
    <property type="entry name" value="S-AdoMet_synt_central"/>
</dbReference>
<keyword evidence="20" id="KW-1185">Reference proteome</keyword>
<organism evidence="19 20">
    <name type="scientific">Coccomyxa subellipsoidea</name>
    <dbReference type="NCBI Taxonomy" id="248742"/>
    <lineage>
        <taxon>Eukaryota</taxon>
        <taxon>Viridiplantae</taxon>
        <taxon>Chlorophyta</taxon>
        <taxon>core chlorophytes</taxon>
        <taxon>Trebouxiophyceae</taxon>
        <taxon>Trebouxiophyceae incertae sedis</taxon>
        <taxon>Coccomyxaceae</taxon>
        <taxon>Coccomyxa</taxon>
    </lineage>
</organism>
<dbReference type="InterPro" id="IPR022631">
    <property type="entry name" value="ADOMET_SYNTHASE_CS"/>
</dbReference>
<keyword evidence="6 13" id="KW-0808">Transferase</keyword>
<keyword evidence="11 13" id="KW-0630">Potassium</keyword>
<dbReference type="InterPro" id="IPR022630">
    <property type="entry name" value="S-AdoMet_synt_C"/>
</dbReference>
<feature type="domain" description="S-adenosylmethionine synthetase N-terminal" evidence="16">
    <location>
        <begin position="445"/>
        <end position="542"/>
    </location>
</feature>
<feature type="transmembrane region" description="Helical" evidence="15">
    <location>
        <begin position="77"/>
        <end position="99"/>
    </location>
</feature>
<comment type="similarity">
    <text evidence="4 14">Belongs to the AdoMet synthase family.</text>
</comment>